<dbReference type="GO" id="GO:0016837">
    <property type="term" value="F:carbon-oxygen lyase activity, acting on polysaccharides"/>
    <property type="evidence" value="ECO:0007669"/>
    <property type="project" value="TreeGrafter"/>
</dbReference>
<comment type="similarity">
    <text evidence="8">Belongs to the polysaccharide lyase 9 family.</text>
</comment>
<evidence type="ECO:0000259" key="11">
    <source>
        <dbReference type="SMART" id="SM00458"/>
    </source>
</evidence>
<dbReference type="SUPFAM" id="SSF51126">
    <property type="entry name" value="Pectin lyase-like"/>
    <property type="match status" value="1"/>
</dbReference>
<evidence type="ECO:0000256" key="8">
    <source>
        <dbReference type="ARBA" id="ARBA00038263"/>
    </source>
</evidence>
<dbReference type="Proteomes" id="UP000001299">
    <property type="component" value="Chromosome 2"/>
</dbReference>
<dbReference type="STRING" id="515622.bpr_III190"/>
<comment type="subcellular location">
    <subcellularLocation>
        <location evidence="2">Secreted</location>
    </subcellularLocation>
</comment>
<evidence type="ECO:0000313" key="13">
    <source>
        <dbReference type="Proteomes" id="UP000001299"/>
    </source>
</evidence>
<dbReference type="InterPro" id="IPR035992">
    <property type="entry name" value="Ricin_B-like_lectins"/>
</dbReference>
<dbReference type="Gene3D" id="2.80.10.50">
    <property type="match status" value="3"/>
</dbReference>
<feature type="domain" description="Ricin B lectin" evidence="11">
    <location>
        <begin position="43"/>
        <end position="181"/>
    </location>
</feature>
<sequence>MIKKLIKKVVIAITTASVIVASSTVATTVPKVEAASNIISDGWYYIKNINSQMYVEVANASDANGANVQQYTGNGNACQKWYVTNLGSNYITLKSGMAGGRMLDVNGGSSANGTNIQIWPANGKDSQTFRVVSISSGVVALQTKCSSNKQAVDVYNWSTAAGGNISTWEYNGLACQQFKFEACSNGSGNSSGSGSGSGNSSSSGNTSGSTITVKNGGTSLSSAISKAKSGTTIVIDGTVKSGSIKLPSGVHITGKNNATIDFSSTSGSSGRGITISGSGSKLSNFTVKNAADNGIFIDGNNNTFTNVICCYNKDAGFQISNGGSNNKFYNCTSHHNADPKGENADGFACKLHSGTGNYFEGCVAEYNSDDGWDLYAAHGAVTFKNCKANYNGYCDGIYGDGNGFKLGGVDNKTPGVAAHLDPLNHVLEGCSAVGNYASGFDRNNQSGVVTMKKCTADSNKKYNYNWPKEGTPSALGKKVTFGTAVIQDCTSKNGKNNIKGATLKGNCIGF</sequence>
<proteinExistence type="inferred from homology"/>
<dbReference type="SMART" id="SM00710">
    <property type="entry name" value="PbH1"/>
    <property type="match status" value="6"/>
</dbReference>
<dbReference type="Gene3D" id="2.160.20.10">
    <property type="entry name" value="Single-stranded right-handed beta-helix, Pectin lyase-like"/>
    <property type="match status" value="1"/>
</dbReference>
<dbReference type="eggNOG" id="COG3266">
    <property type="taxonomic scope" value="Bacteria"/>
</dbReference>
<keyword evidence="6" id="KW-0106">Calcium</keyword>
<feature type="region of interest" description="Disordered" evidence="9">
    <location>
        <begin position="189"/>
        <end position="211"/>
    </location>
</feature>
<dbReference type="PANTHER" id="PTHR40088:SF1">
    <property type="entry name" value="PECTATE LYASE PEL9"/>
    <property type="match status" value="1"/>
</dbReference>
<protein>
    <submittedName>
        <fullName evidence="12">Pectate lyase Pel9A</fullName>
    </submittedName>
</protein>
<dbReference type="InterPro" id="IPR006626">
    <property type="entry name" value="PbH1"/>
</dbReference>
<keyword evidence="7 12" id="KW-0456">Lyase</keyword>
<comment type="cofactor">
    <cofactor evidence="1">
        <name>Ca(2+)</name>
        <dbReference type="ChEBI" id="CHEBI:29108"/>
    </cofactor>
</comment>
<dbReference type="RefSeq" id="WP_013282526.1">
    <property type="nucleotide sequence ID" value="NC_014388.1"/>
</dbReference>
<dbReference type="Pfam" id="PF22842">
    <property type="entry name" value="Pel9A-like_beta_helix"/>
    <property type="match status" value="1"/>
</dbReference>
<evidence type="ECO:0000256" key="10">
    <source>
        <dbReference type="SAM" id="SignalP"/>
    </source>
</evidence>
<dbReference type="GO" id="GO:0005576">
    <property type="term" value="C:extracellular region"/>
    <property type="evidence" value="ECO:0007669"/>
    <property type="project" value="UniProtKB-SubCell"/>
</dbReference>
<evidence type="ECO:0000256" key="4">
    <source>
        <dbReference type="ARBA" id="ARBA00022723"/>
    </source>
</evidence>
<feature type="signal peptide" evidence="10">
    <location>
        <begin position="1"/>
        <end position="26"/>
    </location>
</feature>
<dbReference type="PROSITE" id="PS50231">
    <property type="entry name" value="RICIN_B_LECTIN"/>
    <property type="match status" value="1"/>
</dbReference>
<reference evidence="12 13" key="1">
    <citation type="journal article" date="2010" name="PLoS ONE">
        <title>The glycobiome of the rumen bacterium Butyrivibrio proteoclasticus B316(T) highlights adaptation to a polysaccharide-rich environment.</title>
        <authorList>
            <person name="Kelly W.J."/>
            <person name="Leahy S.C."/>
            <person name="Altermann E."/>
            <person name="Yeoman C.J."/>
            <person name="Dunne J.C."/>
            <person name="Kong Z."/>
            <person name="Pacheco D.M."/>
            <person name="Li D."/>
            <person name="Noel S.J."/>
            <person name="Moon C.D."/>
            <person name="Cookson A.L."/>
            <person name="Attwood G.T."/>
        </authorList>
    </citation>
    <scope>NUCLEOTIDE SEQUENCE [LARGE SCALE GENOMIC DNA]</scope>
    <source>
        <strain evidence="13">ATCC 51982 / DSM 14932 / B316</strain>
    </source>
</reference>
<accession>E0S394</accession>
<organism evidence="12 13">
    <name type="scientific">Butyrivibrio proteoclasticus (strain ATCC 51982 / DSM 14932 / B316)</name>
    <name type="common">Clostridium proteoclasticum</name>
    <dbReference type="NCBI Taxonomy" id="515622"/>
    <lineage>
        <taxon>Bacteria</taxon>
        <taxon>Bacillati</taxon>
        <taxon>Bacillota</taxon>
        <taxon>Clostridia</taxon>
        <taxon>Lachnospirales</taxon>
        <taxon>Lachnospiraceae</taxon>
        <taxon>Butyrivibrio</taxon>
    </lineage>
</organism>
<dbReference type="CDD" id="cd00161">
    <property type="entry name" value="beta-trefoil_Ricin-like"/>
    <property type="match status" value="1"/>
</dbReference>
<evidence type="ECO:0000256" key="3">
    <source>
        <dbReference type="ARBA" id="ARBA00022525"/>
    </source>
</evidence>
<dbReference type="EMBL" id="CP001811">
    <property type="protein sequence ID" value="ADL35876.1"/>
    <property type="molecule type" value="Genomic_DNA"/>
</dbReference>
<dbReference type="HOGENOM" id="CLU_518636_0_0_9"/>
<dbReference type="KEGG" id="bpb:bpr_III190"/>
<dbReference type="Pfam" id="PF14200">
    <property type="entry name" value="RicinB_lectin_2"/>
    <property type="match status" value="1"/>
</dbReference>
<dbReference type="InterPro" id="IPR052052">
    <property type="entry name" value="Polysaccharide_Lyase_9"/>
</dbReference>
<feature type="chain" id="PRO_5039205983" evidence="10">
    <location>
        <begin position="27"/>
        <end position="510"/>
    </location>
</feature>
<evidence type="ECO:0000256" key="2">
    <source>
        <dbReference type="ARBA" id="ARBA00004613"/>
    </source>
</evidence>
<evidence type="ECO:0000256" key="1">
    <source>
        <dbReference type="ARBA" id="ARBA00001913"/>
    </source>
</evidence>
<feature type="compositionally biased region" description="Low complexity" evidence="9">
    <location>
        <begin position="198"/>
        <end position="210"/>
    </location>
</feature>
<gene>
    <name evidence="12" type="primary">pel9A</name>
    <name evidence="12" type="ordered locus">bpr_III190</name>
</gene>
<dbReference type="CAZy" id="CBM13">
    <property type="family name" value="Carbohydrate-Binding Module Family 13"/>
</dbReference>
<dbReference type="InterPro" id="IPR000772">
    <property type="entry name" value="Ricin_B_lectin"/>
</dbReference>
<evidence type="ECO:0000256" key="9">
    <source>
        <dbReference type="SAM" id="MobiDB-lite"/>
    </source>
</evidence>
<dbReference type="CAZy" id="PL9">
    <property type="family name" value="Polysaccharide Lyase Family 9"/>
</dbReference>
<dbReference type="SUPFAM" id="SSF50370">
    <property type="entry name" value="Ricin B-like lectins"/>
    <property type="match status" value="1"/>
</dbReference>
<keyword evidence="13" id="KW-1185">Reference proteome</keyword>
<name>E0S394_BUTPB</name>
<keyword evidence="3" id="KW-0964">Secreted</keyword>
<dbReference type="GO" id="GO:0046872">
    <property type="term" value="F:metal ion binding"/>
    <property type="evidence" value="ECO:0007669"/>
    <property type="project" value="UniProtKB-KW"/>
</dbReference>
<dbReference type="InterPro" id="IPR012334">
    <property type="entry name" value="Pectin_lyas_fold"/>
</dbReference>
<dbReference type="InterPro" id="IPR053868">
    <property type="entry name" value="Pel9A-like_beta_helix"/>
</dbReference>
<dbReference type="eggNOG" id="COG5520">
    <property type="taxonomic scope" value="Bacteria"/>
</dbReference>
<keyword evidence="5 10" id="KW-0732">Signal</keyword>
<evidence type="ECO:0000256" key="5">
    <source>
        <dbReference type="ARBA" id="ARBA00022729"/>
    </source>
</evidence>
<dbReference type="PANTHER" id="PTHR40088">
    <property type="entry name" value="PECTATE LYASE (EUROFUNG)"/>
    <property type="match status" value="1"/>
</dbReference>
<keyword evidence="4" id="KW-0479">Metal-binding</keyword>
<evidence type="ECO:0000256" key="6">
    <source>
        <dbReference type="ARBA" id="ARBA00022837"/>
    </source>
</evidence>
<dbReference type="AlphaFoldDB" id="E0S394"/>
<evidence type="ECO:0000256" key="7">
    <source>
        <dbReference type="ARBA" id="ARBA00023239"/>
    </source>
</evidence>
<dbReference type="InterPro" id="IPR011050">
    <property type="entry name" value="Pectin_lyase_fold/virulence"/>
</dbReference>
<evidence type="ECO:0000313" key="12">
    <source>
        <dbReference type="EMBL" id="ADL35876.1"/>
    </source>
</evidence>
<dbReference type="SMART" id="SM00458">
    <property type="entry name" value="RICIN"/>
    <property type="match status" value="1"/>
</dbReference>